<name>Q2RZL1_SALRD</name>
<dbReference type="Gene3D" id="3.40.720.10">
    <property type="entry name" value="Alkaline Phosphatase, subunit A"/>
    <property type="match status" value="1"/>
</dbReference>
<dbReference type="Proteomes" id="UP000008674">
    <property type="component" value="Chromosome"/>
</dbReference>
<keyword evidence="3" id="KW-1185">Reference proteome</keyword>
<dbReference type="EnsemblBacteria" id="ABC45057">
    <property type="protein sequence ID" value="ABC45057"/>
    <property type="gene ID" value="SRU_2522"/>
</dbReference>
<protein>
    <submittedName>
        <fullName evidence="2">RB13-6 antigen</fullName>
    </submittedName>
</protein>
<dbReference type="PANTHER" id="PTHR10151">
    <property type="entry name" value="ECTONUCLEOTIDE PYROPHOSPHATASE/PHOSPHODIESTERASE"/>
    <property type="match status" value="1"/>
</dbReference>
<sequence>MSSCCGPASPASSGPRTRRPRTATAQGDRHLFFAVYTIVPTDAYFGDAAVCFPPARPHMPIRRSLTIALFLLFPALGSGCQSTAPSTSSPSATEDAPAPLIVISIDGLRWDYLDRHEAPALSRIAEDGAHVDHLTPVFPTKTFPNHYSAVTGLYPSRHGIIANTMYDPAMDASFSLSDREAVMNPDWWGGEPIWVTAEQQGRTAATYFWPGSEAPVRGTRPTEWFEYDGSVPGTTRVDQALQWLDRPADTRPDLITLYFSRVDTKGHRHGPRSDSVATALREVDGFIQRLLDGLAARGLADAVNVMVTGDHGMSPTSRDRTIVLDDYIDPDDVRLTARNPVAMMEPRPGIPADSVVTALDQAPHLSAYRRGTLPDTLHFEGHRRIPSVIAVADDRWSIRTQAWMDENPDWTGGGTHGYDPRSENMHTLLAARGPGFRRNTTVDQLSLLHLYELMSALLDVEPAPNDGRLEAARPLLLPASARTAE</sequence>
<dbReference type="OrthoDB" id="9779418at2"/>
<dbReference type="PATRIC" id="fig|309807.25.peg.2629"/>
<feature type="compositionally biased region" description="Low complexity" evidence="1">
    <location>
        <begin position="1"/>
        <end position="15"/>
    </location>
</feature>
<dbReference type="PANTHER" id="PTHR10151:SF120">
    <property type="entry name" value="BIS(5'-ADENOSYL)-TRIPHOSPHATASE"/>
    <property type="match status" value="1"/>
</dbReference>
<dbReference type="CDD" id="cd16018">
    <property type="entry name" value="Enpp"/>
    <property type="match status" value="1"/>
</dbReference>
<evidence type="ECO:0000256" key="1">
    <source>
        <dbReference type="SAM" id="MobiDB-lite"/>
    </source>
</evidence>
<proteinExistence type="predicted"/>
<dbReference type="EMBL" id="CP000159">
    <property type="protein sequence ID" value="ABC45057.1"/>
    <property type="molecule type" value="Genomic_DNA"/>
</dbReference>
<dbReference type="STRING" id="309807.SRU_2522"/>
<organism evidence="2 3">
    <name type="scientific">Salinibacter ruber (strain DSM 13855 / M31)</name>
    <dbReference type="NCBI Taxonomy" id="309807"/>
    <lineage>
        <taxon>Bacteria</taxon>
        <taxon>Pseudomonadati</taxon>
        <taxon>Rhodothermota</taxon>
        <taxon>Rhodothermia</taxon>
        <taxon>Rhodothermales</taxon>
        <taxon>Salinibacteraceae</taxon>
        <taxon>Salinibacter</taxon>
    </lineage>
</organism>
<reference evidence="2 3" key="1">
    <citation type="journal article" date="2005" name="Proc. Natl. Acad. Sci. U.S.A.">
        <title>The genome of Salinibacter ruber: convergence and gene exchange among hyperhalophilic bacteria and archaea.</title>
        <authorList>
            <person name="Mongodin E.F."/>
            <person name="Nelson K.E."/>
            <person name="Daugherty S."/>
            <person name="Deboy R.T."/>
            <person name="Wister J."/>
            <person name="Khouri H."/>
            <person name="Weidman J."/>
            <person name="Walsh D.A."/>
            <person name="Papke R.T."/>
            <person name="Sanchez Perez G."/>
            <person name="Sharma A.K."/>
            <person name="Nesbo C.L."/>
            <person name="MacLeod D."/>
            <person name="Bapteste E."/>
            <person name="Doolittle W.F."/>
            <person name="Charlebois R.L."/>
            <person name="Legault B."/>
            <person name="Rodriguez-Valera F."/>
        </authorList>
    </citation>
    <scope>NUCLEOTIDE SEQUENCE [LARGE SCALE GENOMIC DNA]</scope>
    <source>
        <strain evidence="3">DSM 13855 / CECT 5946 / M31</strain>
    </source>
</reference>
<dbReference type="InterPro" id="IPR017850">
    <property type="entry name" value="Alkaline_phosphatase_core_sf"/>
</dbReference>
<dbReference type="SUPFAM" id="SSF53649">
    <property type="entry name" value="Alkaline phosphatase-like"/>
    <property type="match status" value="1"/>
</dbReference>
<gene>
    <name evidence="2" type="ordered locus">SRU_2522</name>
</gene>
<dbReference type="Pfam" id="PF01663">
    <property type="entry name" value="Phosphodiest"/>
    <property type="match status" value="1"/>
</dbReference>
<dbReference type="Gene3D" id="3.30.1360.180">
    <property type="match status" value="1"/>
</dbReference>
<dbReference type="AlphaFoldDB" id="Q2RZL1"/>
<evidence type="ECO:0000313" key="3">
    <source>
        <dbReference type="Proteomes" id="UP000008674"/>
    </source>
</evidence>
<dbReference type="KEGG" id="sru:SRU_2522"/>
<accession>Q2RZL1</accession>
<evidence type="ECO:0000313" key="2">
    <source>
        <dbReference type="EMBL" id="ABC45057.1"/>
    </source>
</evidence>
<dbReference type="HOGENOM" id="CLU_017594_1_1_10"/>
<dbReference type="InterPro" id="IPR002591">
    <property type="entry name" value="Phosphodiest/P_Trfase"/>
</dbReference>
<dbReference type="eggNOG" id="COG1524">
    <property type="taxonomic scope" value="Bacteria"/>
</dbReference>
<dbReference type="GO" id="GO:0016787">
    <property type="term" value="F:hydrolase activity"/>
    <property type="evidence" value="ECO:0007669"/>
    <property type="project" value="UniProtKB-ARBA"/>
</dbReference>
<feature type="region of interest" description="Disordered" evidence="1">
    <location>
        <begin position="1"/>
        <end position="23"/>
    </location>
</feature>